<dbReference type="PROSITE" id="PS51746">
    <property type="entry name" value="PPM_2"/>
    <property type="match status" value="1"/>
</dbReference>
<gene>
    <name evidence="2" type="ORF">GCM10009559_74530</name>
</gene>
<dbReference type="EMBL" id="BAAAHP010000292">
    <property type="protein sequence ID" value="GAA0906185.1"/>
    <property type="molecule type" value="Genomic_DNA"/>
</dbReference>
<proteinExistence type="predicted"/>
<keyword evidence="3" id="KW-1185">Reference proteome</keyword>
<evidence type="ECO:0000313" key="3">
    <source>
        <dbReference type="Proteomes" id="UP001499967"/>
    </source>
</evidence>
<dbReference type="Gene3D" id="3.60.40.10">
    <property type="entry name" value="PPM-type phosphatase domain"/>
    <property type="match status" value="1"/>
</dbReference>
<dbReference type="InterPro" id="IPR001932">
    <property type="entry name" value="PPM-type_phosphatase-like_dom"/>
</dbReference>
<reference evidence="2 3" key="1">
    <citation type="journal article" date="2019" name="Int. J. Syst. Evol. Microbiol.">
        <title>The Global Catalogue of Microorganisms (GCM) 10K type strain sequencing project: providing services to taxonomists for standard genome sequencing and annotation.</title>
        <authorList>
            <consortium name="The Broad Institute Genomics Platform"/>
            <consortium name="The Broad Institute Genome Sequencing Center for Infectious Disease"/>
            <person name="Wu L."/>
            <person name="Ma J."/>
        </authorList>
    </citation>
    <scope>NUCLEOTIDE SEQUENCE [LARGE SCALE GENOMIC DNA]</scope>
    <source>
        <strain evidence="2 3">JCM 11117</strain>
    </source>
</reference>
<evidence type="ECO:0000313" key="2">
    <source>
        <dbReference type="EMBL" id="GAA0906185.1"/>
    </source>
</evidence>
<dbReference type="InterPro" id="IPR036457">
    <property type="entry name" value="PPM-type-like_dom_sf"/>
</dbReference>
<dbReference type="SUPFAM" id="SSF81606">
    <property type="entry name" value="PP2C-like"/>
    <property type="match status" value="1"/>
</dbReference>
<name>A0ABN1NG29_9PSEU</name>
<dbReference type="SMART" id="SM00331">
    <property type="entry name" value="PP2C_SIG"/>
    <property type="match status" value="1"/>
</dbReference>
<dbReference type="Pfam" id="PF13672">
    <property type="entry name" value="PP2C_2"/>
    <property type="match status" value="1"/>
</dbReference>
<dbReference type="SMART" id="SM00332">
    <property type="entry name" value="PP2Cc"/>
    <property type="match status" value="1"/>
</dbReference>
<protein>
    <recommendedName>
        <fullName evidence="1">PPM-type phosphatase domain-containing protein</fullName>
    </recommendedName>
</protein>
<evidence type="ECO:0000259" key="1">
    <source>
        <dbReference type="PROSITE" id="PS51746"/>
    </source>
</evidence>
<feature type="domain" description="PPM-type phosphatase" evidence="1">
    <location>
        <begin position="89"/>
        <end position="333"/>
    </location>
</feature>
<dbReference type="Proteomes" id="UP001499967">
    <property type="component" value="Unassembled WGS sequence"/>
</dbReference>
<accession>A0ABN1NG29</accession>
<dbReference type="CDD" id="cd00143">
    <property type="entry name" value="PP2Cc"/>
    <property type="match status" value="1"/>
</dbReference>
<comment type="caution">
    <text evidence="2">The sequence shown here is derived from an EMBL/GenBank/DDBJ whole genome shotgun (WGS) entry which is preliminary data.</text>
</comment>
<organism evidence="2 3">
    <name type="scientific">Pseudonocardia zijingensis</name>
    <dbReference type="NCBI Taxonomy" id="153376"/>
    <lineage>
        <taxon>Bacteria</taxon>
        <taxon>Bacillati</taxon>
        <taxon>Actinomycetota</taxon>
        <taxon>Actinomycetes</taxon>
        <taxon>Pseudonocardiales</taxon>
        <taxon>Pseudonocardiaceae</taxon>
        <taxon>Pseudonocardia</taxon>
    </lineage>
</organism>
<sequence>MQEEHTPLAATCPRCREQVEPHRFCESCGHDMWLRRGGAARAPGGPCPGCGTPGDNGHGGVDRSGEAYCETCGLRRSDGTEHVEADLGAIAGVSDRGLSHARNEDAMALGLLAAPGAAPVLAAVVCDGVSSVDSPELASRAGADAALERLLHPAAPTMRDAVAAAATAVEALEEVSVRNPPSCTLVAAIVRPDDGITVGWVGDSRAYWLAAPDAVEPARLLTVDHSWAVEMVAAGAMDAATALADPRAHAITRWLGAGGEPRPDVVTLHPACPGLLLICSDGLWNYLPGAVDLAEVALPELARGGPAAVARALTAIALDAGGRDNITVVAVPIGLPEQRRDT</sequence>